<sequence length="113" mass="11910">MSRSIFSRNGQDTESRPLSSGGKQDLLRSKRQALRVLPGVTCVFASLYIVMAVATVVKGDFRLAWMLNAIPALAALYLAALGVRRRSITMSAAGLGVLCAWGALSALATKGLG</sequence>
<comment type="caution">
    <text evidence="3">The sequence shown here is derived from an EMBL/GenBank/DDBJ whole genome shotgun (WGS) entry which is preliminary data.</text>
</comment>
<feature type="transmembrane region" description="Helical" evidence="2">
    <location>
        <begin position="88"/>
        <end position="108"/>
    </location>
</feature>
<feature type="transmembrane region" description="Helical" evidence="2">
    <location>
        <begin position="36"/>
        <end position="57"/>
    </location>
</feature>
<keyword evidence="2" id="KW-0472">Membrane</keyword>
<protein>
    <submittedName>
        <fullName evidence="3">Uncharacterized protein</fullName>
    </submittedName>
</protein>
<keyword evidence="2" id="KW-0812">Transmembrane</keyword>
<evidence type="ECO:0000256" key="1">
    <source>
        <dbReference type="SAM" id="MobiDB-lite"/>
    </source>
</evidence>
<accession>A0A1E7L490</accession>
<feature type="compositionally biased region" description="Polar residues" evidence="1">
    <location>
        <begin position="1"/>
        <end position="22"/>
    </location>
</feature>
<proteinExistence type="predicted"/>
<evidence type="ECO:0000313" key="4">
    <source>
        <dbReference type="Proteomes" id="UP000176005"/>
    </source>
</evidence>
<keyword evidence="4" id="KW-1185">Reference proteome</keyword>
<dbReference type="Proteomes" id="UP000176005">
    <property type="component" value="Unassembled WGS sequence"/>
</dbReference>
<feature type="region of interest" description="Disordered" evidence="1">
    <location>
        <begin position="1"/>
        <end position="25"/>
    </location>
</feature>
<dbReference type="AlphaFoldDB" id="A0A1E7L490"/>
<dbReference type="RefSeq" id="WP_070017381.1">
    <property type="nucleotide sequence ID" value="NZ_LJGW01000256.1"/>
</dbReference>
<name>A0A1E7L490_9ACTN</name>
<feature type="transmembrane region" description="Helical" evidence="2">
    <location>
        <begin position="63"/>
        <end position="81"/>
    </location>
</feature>
<dbReference type="EMBL" id="LJGW01000256">
    <property type="protein sequence ID" value="OEV11000.1"/>
    <property type="molecule type" value="Genomic_DNA"/>
</dbReference>
<keyword evidence="2" id="KW-1133">Transmembrane helix</keyword>
<organism evidence="3 4">
    <name type="scientific">Streptomyces nanshensis</name>
    <dbReference type="NCBI Taxonomy" id="518642"/>
    <lineage>
        <taxon>Bacteria</taxon>
        <taxon>Bacillati</taxon>
        <taxon>Actinomycetota</taxon>
        <taxon>Actinomycetes</taxon>
        <taxon>Kitasatosporales</taxon>
        <taxon>Streptomycetaceae</taxon>
        <taxon>Streptomyces</taxon>
    </lineage>
</organism>
<evidence type="ECO:0000256" key="2">
    <source>
        <dbReference type="SAM" id="Phobius"/>
    </source>
</evidence>
<evidence type="ECO:0000313" key="3">
    <source>
        <dbReference type="EMBL" id="OEV11000.1"/>
    </source>
</evidence>
<reference evidence="3 4" key="1">
    <citation type="journal article" date="2016" name="Front. Microbiol.">
        <title>Comparative Genomics Analysis of Streptomyces Species Reveals Their Adaptation to the Marine Environment and Their Diversity at the Genomic Level.</title>
        <authorList>
            <person name="Tian X."/>
            <person name="Zhang Z."/>
            <person name="Yang T."/>
            <person name="Chen M."/>
            <person name="Li J."/>
            <person name="Chen F."/>
            <person name="Yang J."/>
            <person name="Li W."/>
            <person name="Zhang B."/>
            <person name="Zhang Z."/>
            <person name="Wu J."/>
            <person name="Zhang C."/>
            <person name="Long L."/>
            <person name="Xiao J."/>
        </authorList>
    </citation>
    <scope>NUCLEOTIDE SEQUENCE [LARGE SCALE GENOMIC DNA]</scope>
    <source>
        <strain evidence="3 4">SCSIO 10429</strain>
    </source>
</reference>
<gene>
    <name evidence="3" type="ORF">AN218_14910</name>
</gene>